<dbReference type="EMBL" id="BGZK01000055">
    <property type="protein sequence ID" value="GBP13095.1"/>
    <property type="molecule type" value="Genomic_DNA"/>
</dbReference>
<accession>A0A4C1TG61</accession>
<sequence length="114" mass="11993">MNIALGISIKHRASRTERPCQASLTCVFQVAGYGERGARLTGARNIIPSELSGGGASRGNCAAIIKMLNSPRNDIVTGRNALPPITDKLHPVDEYGAPLSNGRAPSPPYLPNSV</sequence>
<organism evidence="2 3">
    <name type="scientific">Eumeta variegata</name>
    <name type="common">Bagworm moth</name>
    <name type="synonym">Eumeta japonica</name>
    <dbReference type="NCBI Taxonomy" id="151549"/>
    <lineage>
        <taxon>Eukaryota</taxon>
        <taxon>Metazoa</taxon>
        <taxon>Ecdysozoa</taxon>
        <taxon>Arthropoda</taxon>
        <taxon>Hexapoda</taxon>
        <taxon>Insecta</taxon>
        <taxon>Pterygota</taxon>
        <taxon>Neoptera</taxon>
        <taxon>Endopterygota</taxon>
        <taxon>Lepidoptera</taxon>
        <taxon>Glossata</taxon>
        <taxon>Ditrysia</taxon>
        <taxon>Tineoidea</taxon>
        <taxon>Psychidae</taxon>
        <taxon>Oiketicinae</taxon>
        <taxon>Eumeta</taxon>
    </lineage>
</organism>
<evidence type="ECO:0000313" key="2">
    <source>
        <dbReference type="EMBL" id="GBP13095.1"/>
    </source>
</evidence>
<proteinExistence type="predicted"/>
<feature type="region of interest" description="Disordered" evidence="1">
    <location>
        <begin position="87"/>
        <end position="114"/>
    </location>
</feature>
<dbReference type="Proteomes" id="UP000299102">
    <property type="component" value="Unassembled WGS sequence"/>
</dbReference>
<reference evidence="2 3" key="1">
    <citation type="journal article" date="2019" name="Commun. Biol.">
        <title>The bagworm genome reveals a unique fibroin gene that provides high tensile strength.</title>
        <authorList>
            <person name="Kono N."/>
            <person name="Nakamura H."/>
            <person name="Ohtoshi R."/>
            <person name="Tomita M."/>
            <person name="Numata K."/>
            <person name="Arakawa K."/>
        </authorList>
    </citation>
    <scope>NUCLEOTIDE SEQUENCE [LARGE SCALE GENOMIC DNA]</scope>
</reference>
<comment type="caution">
    <text evidence="2">The sequence shown here is derived from an EMBL/GenBank/DDBJ whole genome shotgun (WGS) entry which is preliminary data.</text>
</comment>
<protein>
    <submittedName>
        <fullName evidence="2">Uncharacterized protein</fullName>
    </submittedName>
</protein>
<dbReference type="AlphaFoldDB" id="A0A4C1TG61"/>
<feature type="compositionally biased region" description="Pro residues" evidence="1">
    <location>
        <begin position="105"/>
        <end position="114"/>
    </location>
</feature>
<name>A0A4C1TG61_EUMVA</name>
<gene>
    <name evidence="2" type="ORF">EVAR_93065_1</name>
</gene>
<evidence type="ECO:0000256" key="1">
    <source>
        <dbReference type="SAM" id="MobiDB-lite"/>
    </source>
</evidence>
<keyword evidence="3" id="KW-1185">Reference proteome</keyword>
<evidence type="ECO:0000313" key="3">
    <source>
        <dbReference type="Proteomes" id="UP000299102"/>
    </source>
</evidence>